<keyword evidence="1" id="KW-0677">Repeat</keyword>
<evidence type="ECO:0000256" key="1">
    <source>
        <dbReference type="ARBA" id="ARBA00022737"/>
    </source>
</evidence>
<dbReference type="PRINTS" id="PR00364">
    <property type="entry name" value="DISEASERSIST"/>
</dbReference>
<dbReference type="PANTHER" id="PTHR23155">
    <property type="entry name" value="DISEASE RESISTANCE PROTEIN RP"/>
    <property type="match status" value="1"/>
</dbReference>
<dbReference type="Gene3D" id="1.10.8.430">
    <property type="entry name" value="Helical domain of apoptotic protease-activating factors"/>
    <property type="match status" value="1"/>
</dbReference>
<feature type="domain" description="NB-ARC" evidence="3">
    <location>
        <begin position="14"/>
        <end position="135"/>
    </location>
</feature>
<dbReference type="GO" id="GO:0043531">
    <property type="term" value="F:ADP binding"/>
    <property type="evidence" value="ECO:0007669"/>
    <property type="project" value="InterPro"/>
</dbReference>
<name>A0A2G5CCS0_AQUCA</name>
<dbReference type="AlphaFoldDB" id="A0A2G5CCS0"/>
<proteinExistence type="predicted"/>
<dbReference type="FunFam" id="1.10.8.430:FF:000003">
    <property type="entry name" value="Probable disease resistance protein At5g66910"/>
    <property type="match status" value="1"/>
</dbReference>
<keyword evidence="7" id="KW-1185">Reference proteome</keyword>
<protein>
    <recommendedName>
        <fullName evidence="8">NB-ARC domain-containing protein</fullName>
    </recommendedName>
</protein>
<evidence type="ECO:0000313" key="7">
    <source>
        <dbReference type="Proteomes" id="UP000230069"/>
    </source>
</evidence>
<accession>A0A2G5CCS0</accession>
<evidence type="ECO:0000256" key="2">
    <source>
        <dbReference type="ARBA" id="ARBA00022821"/>
    </source>
</evidence>
<keyword evidence="2" id="KW-0611">Plant defense</keyword>
<dbReference type="Gene3D" id="3.80.10.10">
    <property type="entry name" value="Ribonuclease Inhibitor"/>
    <property type="match status" value="1"/>
</dbReference>
<dbReference type="PANTHER" id="PTHR23155:SF1185">
    <property type="entry name" value="DISEASE RESISTANCE RPP8-LIKE PROTEIN 3-RELATED"/>
    <property type="match status" value="1"/>
</dbReference>
<dbReference type="FunFam" id="3.40.50.300:FF:001091">
    <property type="entry name" value="Probable disease resistance protein At1g61300"/>
    <property type="match status" value="1"/>
</dbReference>
<dbReference type="FunCoup" id="A0A2G5CCS0">
    <property type="interactions" value="420"/>
</dbReference>
<dbReference type="SUPFAM" id="SSF52540">
    <property type="entry name" value="P-loop containing nucleoside triphosphate hydrolases"/>
    <property type="match status" value="1"/>
</dbReference>
<dbReference type="Pfam" id="PF23598">
    <property type="entry name" value="LRR_14"/>
    <property type="match status" value="1"/>
</dbReference>
<dbReference type="InterPro" id="IPR036388">
    <property type="entry name" value="WH-like_DNA-bd_sf"/>
</dbReference>
<sequence>MNWTAKELNCSLTNALLSKLLKEEDRLCVVSIYGVGGLGKTTLAKEVYNHRDVKSHFDCYAWTTISQQLSTREVLKEILRKVSTLTSKDMGEMEGAELVGRLSTILNGKRYLVVLDDIWSTEAWDILKPAFPNNKGSKPRSLTDNEAWELLCMKVLPPPNVISSSFPLSSDLEECGKEMVKKCGGLPLAIIVLGGLLQSKKSLSEWESVSKKIGIRSHEDRVGSILSMSYHELPFHLKPLFLYLGLFPEDANISVKKLVHMWIAERLVKEREGETLEEVGRQYLDELVHKCMVQIGEKSVGGRTKTCRLHDKMRALCIDIGKRENFFEVITGENRDPPSLSSSPSSKLWRCKIYIDKDNQYVFPKHLTPCLLKHFIVNLVCLQTINLRSTYITDSMSNTMSNVLHQLKHLYGYRIELSKINNMRKIQTLCNARAGPWITDLVKLTNLEKLGVMFLNEETMGLLTDAIVDGGLDKLRSLYIDGDEFSSDLMEALSGKRRLLKLRLCGRIKKLPSQLPTNLIKLKLQYAYHPQDPMPTLEKLQHLLFLRLEVSYKGKEMVCSSKGFPRLQHLAVINLWQLEEWTVEEGAMPCLTTCVIEYCRNFKMVPQGFKFLTMLQELTIKQMPYSFEKRVKEGGEDWETIQHIPSITVTESLNQ</sequence>
<dbReference type="InterPro" id="IPR042197">
    <property type="entry name" value="Apaf_helical"/>
</dbReference>
<dbReference type="InterPro" id="IPR055414">
    <property type="entry name" value="LRR_R13L4/SHOC2-like"/>
</dbReference>
<evidence type="ECO:0008006" key="8">
    <source>
        <dbReference type="Google" id="ProtNLM"/>
    </source>
</evidence>
<dbReference type="SUPFAM" id="SSF52058">
    <property type="entry name" value="L domain-like"/>
    <property type="match status" value="1"/>
</dbReference>
<dbReference type="Proteomes" id="UP000230069">
    <property type="component" value="Unassembled WGS sequence"/>
</dbReference>
<evidence type="ECO:0000313" key="6">
    <source>
        <dbReference type="EMBL" id="PIA29033.1"/>
    </source>
</evidence>
<organism evidence="6 7">
    <name type="scientific">Aquilegia coerulea</name>
    <name type="common">Rocky mountain columbine</name>
    <dbReference type="NCBI Taxonomy" id="218851"/>
    <lineage>
        <taxon>Eukaryota</taxon>
        <taxon>Viridiplantae</taxon>
        <taxon>Streptophyta</taxon>
        <taxon>Embryophyta</taxon>
        <taxon>Tracheophyta</taxon>
        <taxon>Spermatophyta</taxon>
        <taxon>Magnoliopsida</taxon>
        <taxon>Ranunculales</taxon>
        <taxon>Ranunculaceae</taxon>
        <taxon>Thalictroideae</taxon>
        <taxon>Aquilegia</taxon>
    </lineage>
</organism>
<evidence type="ECO:0000259" key="5">
    <source>
        <dbReference type="Pfam" id="PF23598"/>
    </source>
</evidence>
<dbReference type="InterPro" id="IPR058922">
    <property type="entry name" value="WHD_DRP"/>
</dbReference>
<dbReference type="GO" id="GO:0098542">
    <property type="term" value="P:defense response to other organism"/>
    <property type="evidence" value="ECO:0007669"/>
    <property type="project" value="TreeGrafter"/>
</dbReference>
<dbReference type="Gene3D" id="3.40.50.300">
    <property type="entry name" value="P-loop containing nucleotide triphosphate hydrolases"/>
    <property type="match status" value="1"/>
</dbReference>
<dbReference type="InterPro" id="IPR002182">
    <property type="entry name" value="NB-ARC"/>
</dbReference>
<dbReference type="OrthoDB" id="6161812at2759"/>
<dbReference type="STRING" id="218851.A0A2G5CCS0"/>
<dbReference type="EMBL" id="KZ305080">
    <property type="protein sequence ID" value="PIA29033.1"/>
    <property type="molecule type" value="Genomic_DNA"/>
</dbReference>
<gene>
    <name evidence="6" type="ORF">AQUCO_06300003v1</name>
</gene>
<dbReference type="Pfam" id="PF00931">
    <property type="entry name" value="NB-ARC"/>
    <property type="match status" value="1"/>
</dbReference>
<dbReference type="Pfam" id="PF23559">
    <property type="entry name" value="WHD_DRP"/>
    <property type="match status" value="1"/>
</dbReference>
<feature type="domain" description="Disease resistance R13L4/SHOC-2-like LRR" evidence="5">
    <location>
        <begin position="375"/>
        <end position="622"/>
    </location>
</feature>
<dbReference type="InterPro" id="IPR032675">
    <property type="entry name" value="LRR_dom_sf"/>
</dbReference>
<reference evidence="6 7" key="1">
    <citation type="submission" date="2017-09" db="EMBL/GenBank/DDBJ databases">
        <title>WGS assembly of Aquilegia coerulea Goldsmith.</title>
        <authorList>
            <person name="Hodges S."/>
            <person name="Kramer E."/>
            <person name="Nordborg M."/>
            <person name="Tomkins J."/>
            <person name="Borevitz J."/>
            <person name="Derieg N."/>
            <person name="Yan J."/>
            <person name="Mihaltcheva S."/>
            <person name="Hayes R.D."/>
            <person name="Rokhsar D."/>
        </authorList>
    </citation>
    <scope>NUCLEOTIDE SEQUENCE [LARGE SCALE GENOMIC DNA]</scope>
    <source>
        <strain evidence="7">cv. Goldsmith</strain>
    </source>
</reference>
<dbReference type="FunFam" id="1.10.10.10:FF:000322">
    <property type="entry name" value="Probable disease resistance protein At1g63360"/>
    <property type="match status" value="1"/>
</dbReference>
<dbReference type="InParanoid" id="A0A2G5CCS0"/>
<dbReference type="InterPro" id="IPR027417">
    <property type="entry name" value="P-loop_NTPase"/>
</dbReference>
<evidence type="ECO:0000259" key="3">
    <source>
        <dbReference type="Pfam" id="PF00931"/>
    </source>
</evidence>
<dbReference type="InterPro" id="IPR044974">
    <property type="entry name" value="Disease_R_plants"/>
</dbReference>
<evidence type="ECO:0000259" key="4">
    <source>
        <dbReference type="Pfam" id="PF23559"/>
    </source>
</evidence>
<feature type="domain" description="Disease resistance protein winged helix" evidence="4">
    <location>
        <begin position="246"/>
        <end position="316"/>
    </location>
</feature>
<dbReference type="Gene3D" id="1.10.10.10">
    <property type="entry name" value="Winged helix-like DNA-binding domain superfamily/Winged helix DNA-binding domain"/>
    <property type="match status" value="1"/>
</dbReference>